<evidence type="ECO:0000313" key="4">
    <source>
        <dbReference type="Proteomes" id="UP001174909"/>
    </source>
</evidence>
<evidence type="ECO:0000256" key="1">
    <source>
        <dbReference type="SAM" id="MobiDB-lite"/>
    </source>
</evidence>
<feature type="compositionally biased region" description="Low complexity" evidence="1">
    <location>
        <begin position="231"/>
        <end position="243"/>
    </location>
</feature>
<gene>
    <name evidence="3" type="ORF">GBAR_LOCUS24075</name>
</gene>
<dbReference type="InterPro" id="IPR056549">
    <property type="entry name" value="HTH_NOL4"/>
</dbReference>
<reference evidence="3" key="1">
    <citation type="submission" date="2023-03" db="EMBL/GenBank/DDBJ databases">
        <authorList>
            <person name="Steffen K."/>
            <person name="Cardenas P."/>
        </authorList>
    </citation>
    <scope>NUCLEOTIDE SEQUENCE</scope>
</reference>
<feature type="domain" description="Nucleolar protein 4 helical" evidence="2">
    <location>
        <begin position="77"/>
        <end position="142"/>
    </location>
</feature>
<feature type="region of interest" description="Disordered" evidence="1">
    <location>
        <begin position="137"/>
        <end position="182"/>
    </location>
</feature>
<sequence>MYSSEVADREVAAAFTDQQRLGLTMPQVRATGTSTTPHYTIIDMDRSDDEESDHAPDQLLPATRGRVSPSPYTANTERAKQFNTYVRGVIEQRLDVLIPISHQPRELVSQIIADASSKFPEFSTCVRKRIRTFLKSYRRSRKVRDHHTTPNGMGTSPRSQEPSPVPTPPPIVSMAMGPSSTEPTQLLDEAVLPSSPPSPSSPPPHITLADTKRIKLDSVATGVVGSDRPHPLAAPASSSSSLSGSEVTAVRQLISGYRESAGFLLRAADQLEAMLASKENSN</sequence>
<accession>A0AA35T9T6</accession>
<dbReference type="AlphaFoldDB" id="A0AA35T9T6"/>
<name>A0AA35T9T6_GEOBA</name>
<feature type="region of interest" description="Disordered" evidence="1">
    <location>
        <begin position="223"/>
        <end position="247"/>
    </location>
</feature>
<evidence type="ECO:0000259" key="2">
    <source>
        <dbReference type="Pfam" id="PF23079"/>
    </source>
</evidence>
<keyword evidence="4" id="KW-1185">Reference proteome</keyword>
<feature type="region of interest" description="Disordered" evidence="1">
    <location>
        <begin position="47"/>
        <end position="75"/>
    </location>
</feature>
<comment type="caution">
    <text evidence="3">The sequence shown here is derived from an EMBL/GenBank/DDBJ whole genome shotgun (WGS) entry which is preliminary data.</text>
</comment>
<dbReference type="Proteomes" id="UP001174909">
    <property type="component" value="Unassembled WGS sequence"/>
</dbReference>
<protein>
    <submittedName>
        <fullName evidence="3">Nucleolar protein 4-like</fullName>
    </submittedName>
</protein>
<proteinExistence type="predicted"/>
<evidence type="ECO:0000313" key="3">
    <source>
        <dbReference type="EMBL" id="CAI8043402.1"/>
    </source>
</evidence>
<organism evidence="3 4">
    <name type="scientific">Geodia barretti</name>
    <name type="common">Barrett's horny sponge</name>
    <dbReference type="NCBI Taxonomy" id="519541"/>
    <lineage>
        <taxon>Eukaryota</taxon>
        <taxon>Metazoa</taxon>
        <taxon>Porifera</taxon>
        <taxon>Demospongiae</taxon>
        <taxon>Heteroscleromorpha</taxon>
        <taxon>Tetractinellida</taxon>
        <taxon>Astrophorina</taxon>
        <taxon>Geodiidae</taxon>
        <taxon>Geodia</taxon>
    </lineage>
</organism>
<dbReference type="EMBL" id="CASHTH010003325">
    <property type="protein sequence ID" value="CAI8043402.1"/>
    <property type="molecule type" value="Genomic_DNA"/>
</dbReference>
<dbReference type="Pfam" id="PF23079">
    <property type="entry name" value="HTH_NOL4_2nd"/>
    <property type="match status" value="1"/>
</dbReference>